<dbReference type="InterPro" id="IPR008555">
    <property type="entry name" value="SIKE"/>
</dbReference>
<dbReference type="PANTHER" id="PTHR39472:SF1">
    <property type="entry name" value="EXPRESSED PROTEIN"/>
    <property type="match status" value="1"/>
</dbReference>
<sequence>MIMDNDILRAWLLIHELSDQLSHNQKMSNALHLQADAIKDQAIHASSGFVLRRYNTDISKENFDSELERMNAQFIIENQTLLYENKQFSHLLREYESTMETIMSKFRNHALAAQQHELTLTRHYEGLLHACDAQNQYADLTSETKSAVSLQRLARSLRALHRSMSGEESEVNDDRGEDSPVDVHALIQMLDQQADSEMRDDWALEREVEISRLEKENEELRKMLGIDSVSLSEKGITIEPEESARYSRSLTVGSRKRSGSSSSGSHLSPWGFDVDISRERESNPWSGWESQPQSQPQPPPPPPPPQRQQGQQRLQQQQQQHPPLLSSNMRIQEPMYSNQLPYAKTMRRPANLFSPNPGPAPPVGSSVGWPQSTPSKPDRWIQT</sequence>
<keyword evidence="5" id="KW-1185">Reference proteome</keyword>
<dbReference type="InParanoid" id="A0A1B7NCS0"/>
<dbReference type="OrthoDB" id="21214at2759"/>
<evidence type="ECO:0000313" key="4">
    <source>
        <dbReference type="EMBL" id="OAX42667.1"/>
    </source>
</evidence>
<dbReference type="EMBL" id="KV448152">
    <property type="protein sequence ID" value="OAX42667.1"/>
    <property type="molecule type" value="Genomic_DNA"/>
</dbReference>
<feature type="compositionally biased region" description="Pro residues" evidence="3">
    <location>
        <begin position="295"/>
        <end position="306"/>
    </location>
</feature>
<dbReference type="Proteomes" id="UP000092154">
    <property type="component" value="Unassembled WGS sequence"/>
</dbReference>
<feature type="compositionally biased region" description="Low complexity" evidence="3">
    <location>
        <begin position="307"/>
        <end position="323"/>
    </location>
</feature>
<reference evidence="4 5" key="1">
    <citation type="submission" date="2016-06" db="EMBL/GenBank/DDBJ databases">
        <title>Comparative genomics of the ectomycorrhizal sister species Rhizopogon vinicolor and Rhizopogon vesiculosus (Basidiomycota: Boletales) reveals a divergence of the mating type B locus.</title>
        <authorList>
            <consortium name="DOE Joint Genome Institute"/>
            <person name="Mujic A.B."/>
            <person name="Kuo A."/>
            <person name="Tritt A."/>
            <person name="Lipzen A."/>
            <person name="Chen C."/>
            <person name="Johnson J."/>
            <person name="Sharma A."/>
            <person name="Barry K."/>
            <person name="Grigoriev I.V."/>
            <person name="Spatafora J.W."/>
        </authorList>
    </citation>
    <scope>NUCLEOTIDE SEQUENCE [LARGE SCALE GENOMIC DNA]</scope>
    <source>
        <strain evidence="4 5">AM-OR11-026</strain>
    </source>
</reference>
<evidence type="ECO:0000313" key="5">
    <source>
        <dbReference type="Proteomes" id="UP000092154"/>
    </source>
</evidence>
<feature type="compositionally biased region" description="Polar residues" evidence="3">
    <location>
        <begin position="325"/>
        <end position="340"/>
    </location>
</feature>
<name>A0A1B7NCS0_9AGAM</name>
<dbReference type="PANTHER" id="PTHR39472">
    <property type="entry name" value="EXPRESSED PROTEIN"/>
    <property type="match status" value="1"/>
</dbReference>
<comment type="similarity">
    <text evidence="1">Belongs to the SIKE family.</text>
</comment>
<feature type="region of interest" description="Disordered" evidence="3">
    <location>
        <begin position="242"/>
        <end position="383"/>
    </location>
</feature>
<gene>
    <name evidence="4" type="ORF">K503DRAFT_733200</name>
</gene>
<dbReference type="AlphaFoldDB" id="A0A1B7NCS0"/>
<organism evidence="4 5">
    <name type="scientific">Rhizopogon vinicolor AM-OR11-026</name>
    <dbReference type="NCBI Taxonomy" id="1314800"/>
    <lineage>
        <taxon>Eukaryota</taxon>
        <taxon>Fungi</taxon>
        <taxon>Dikarya</taxon>
        <taxon>Basidiomycota</taxon>
        <taxon>Agaricomycotina</taxon>
        <taxon>Agaricomycetes</taxon>
        <taxon>Agaricomycetidae</taxon>
        <taxon>Boletales</taxon>
        <taxon>Suillineae</taxon>
        <taxon>Rhizopogonaceae</taxon>
        <taxon>Rhizopogon</taxon>
    </lineage>
</organism>
<keyword evidence="2" id="KW-0175">Coiled coil</keyword>
<protein>
    <submittedName>
        <fullName evidence="4">Uncharacterized protein</fullName>
    </submittedName>
</protein>
<dbReference type="Pfam" id="PF05769">
    <property type="entry name" value="SIKE"/>
    <property type="match status" value="1"/>
</dbReference>
<evidence type="ECO:0000256" key="1">
    <source>
        <dbReference type="ARBA" id="ARBA00005537"/>
    </source>
</evidence>
<accession>A0A1B7NCS0</accession>
<evidence type="ECO:0000256" key="3">
    <source>
        <dbReference type="SAM" id="MobiDB-lite"/>
    </source>
</evidence>
<proteinExistence type="inferred from homology"/>
<evidence type="ECO:0000256" key="2">
    <source>
        <dbReference type="ARBA" id="ARBA00023054"/>
    </source>
</evidence>